<organism evidence="3">
    <name type="scientific">Heterosigma akashiwo</name>
    <name type="common">Chromophytic alga</name>
    <name type="synonym">Heterosigma carterae</name>
    <dbReference type="NCBI Taxonomy" id="2829"/>
    <lineage>
        <taxon>Eukaryota</taxon>
        <taxon>Sar</taxon>
        <taxon>Stramenopiles</taxon>
        <taxon>Ochrophyta</taxon>
        <taxon>Raphidophyceae</taxon>
        <taxon>Chattonellales</taxon>
        <taxon>Chattonellaceae</taxon>
        <taxon>Heterosigma</taxon>
    </lineage>
</organism>
<evidence type="ECO:0000313" key="5">
    <source>
        <dbReference type="EMBL" id="CAE0644030.1"/>
    </source>
</evidence>
<evidence type="ECO:0000256" key="1">
    <source>
        <dbReference type="SAM" id="MobiDB-lite"/>
    </source>
</evidence>
<dbReference type="EMBL" id="HBIU01050629">
    <property type="protein sequence ID" value="CAE0644030.1"/>
    <property type="molecule type" value="Transcribed_RNA"/>
</dbReference>
<evidence type="ECO:0000313" key="3">
    <source>
        <dbReference type="EMBL" id="CAE0644027.1"/>
    </source>
</evidence>
<evidence type="ECO:0000313" key="4">
    <source>
        <dbReference type="EMBL" id="CAE0644029.1"/>
    </source>
</evidence>
<dbReference type="EMBL" id="HBIU01050618">
    <property type="protein sequence ID" value="CAE0644018.1"/>
    <property type="molecule type" value="Transcribed_RNA"/>
</dbReference>
<gene>
    <name evidence="2" type="ORF">HAKA00212_LOCUS22422</name>
    <name evidence="3" type="ORF">HAKA00212_LOCUS22427</name>
    <name evidence="4" type="ORF">HAKA00212_LOCUS22428</name>
    <name evidence="5" type="ORF">HAKA00212_LOCUS22429</name>
</gene>
<reference evidence="3" key="1">
    <citation type="submission" date="2021-01" db="EMBL/GenBank/DDBJ databases">
        <authorList>
            <person name="Corre E."/>
            <person name="Pelletier E."/>
            <person name="Niang G."/>
            <person name="Scheremetjew M."/>
            <person name="Finn R."/>
            <person name="Kale V."/>
            <person name="Holt S."/>
            <person name="Cochrane G."/>
            <person name="Meng A."/>
            <person name="Brown T."/>
            <person name="Cohen L."/>
        </authorList>
    </citation>
    <scope>NUCLEOTIDE SEQUENCE</scope>
    <source>
        <strain evidence="3">CCMP3107</strain>
    </source>
</reference>
<protein>
    <submittedName>
        <fullName evidence="3">Uncharacterized protein</fullName>
    </submittedName>
</protein>
<evidence type="ECO:0000313" key="2">
    <source>
        <dbReference type="EMBL" id="CAE0644018.1"/>
    </source>
</evidence>
<feature type="compositionally biased region" description="Polar residues" evidence="1">
    <location>
        <begin position="1"/>
        <end position="20"/>
    </location>
</feature>
<dbReference type="AlphaFoldDB" id="A0A6V1VIM2"/>
<accession>A0A6V1VIM2</accession>
<proteinExistence type="predicted"/>
<dbReference type="EMBL" id="HBIU01050626">
    <property type="protein sequence ID" value="CAE0644027.1"/>
    <property type="molecule type" value="Transcribed_RNA"/>
</dbReference>
<sequence length="104" mass="11564">MMSRRTAYSSEPQMPNSSPIAPSWKRAKALGKVIGPSQNEIRKLSLKPPGNLLPAVAGSRLLLKFRQFLLVVVEPAVEVVVVVVVHHHHHLLRLHNNNGSEGWH</sequence>
<feature type="region of interest" description="Disordered" evidence="1">
    <location>
        <begin position="1"/>
        <end position="22"/>
    </location>
</feature>
<name>A0A6V1VIM2_HETAK</name>
<dbReference type="EMBL" id="HBIU01050628">
    <property type="protein sequence ID" value="CAE0644029.1"/>
    <property type="molecule type" value="Transcribed_RNA"/>
</dbReference>